<dbReference type="InterPro" id="IPR042178">
    <property type="entry name" value="Serpin_sf_1"/>
</dbReference>
<evidence type="ECO:0000259" key="2">
    <source>
        <dbReference type="Pfam" id="PF00079"/>
    </source>
</evidence>
<protein>
    <submittedName>
        <fullName evidence="3">Serine protease inhibitor (SERPIN) family protein</fullName>
    </submittedName>
</protein>
<sequence length="117" mass="13297">MDHSSTLSMENILVEMSMDHQKLGFILPFNPIVGLREIVNDHKPLFVSNIFHKSFIEIDEKGTQACAETVASLDFISYRVQRGRIDFVAGHPFLFVIRENTTGIVQFMGQMLNPSLK</sequence>
<dbReference type="InterPro" id="IPR036186">
    <property type="entry name" value="Serpin_sf"/>
</dbReference>
<keyword evidence="4" id="KW-1185">Reference proteome</keyword>
<dbReference type="AlphaFoldDB" id="A0AAD8MQK3"/>
<dbReference type="PANTHER" id="PTHR11461">
    <property type="entry name" value="SERINE PROTEASE INHIBITOR, SERPIN"/>
    <property type="match status" value="1"/>
</dbReference>
<reference evidence="3" key="1">
    <citation type="submission" date="2023-02" db="EMBL/GenBank/DDBJ databases">
        <title>Genome of toxic invasive species Heracleum sosnowskyi carries increased number of genes despite the absence of recent whole-genome duplications.</title>
        <authorList>
            <person name="Schelkunov M."/>
            <person name="Shtratnikova V."/>
            <person name="Makarenko M."/>
            <person name="Klepikova A."/>
            <person name="Omelchenko D."/>
            <person name="Novikova G."/>
            <person name="Obukhova E."/>
            <person name="Bogdanov V."/>
            <person name="Penin A."/>
            <person name="Logacheva M."/>
        </authorList>
    </citation>
    <scope>NUCLEOTIDE SEQUENCE</scope>
    <source>
        <strain evidence="3">Hsosn_3</strain>
        <tissue evidence="3">Leaf</tissue>
    </source>
</reference>
<keyword evidence="3" id="KW-0722">Serine protease inhibitor</keyword>
<reference evidence="3" key="2">
    <citation type="submission" date="2023-05" db="EMBL/GenBank/DDBJ databases">
        <authorList>
            <person name="Schelkunov M.I."/>
        </authorList>
    </citation>
    <scope>NUCLEOTIDE SEQUENCE</scope>
    <source>
        <strain evidence="3">Hsosn_3</strain>
        <tissue evidence="3">Leaf</tissue>
    </source>
</reference>
<dbReference type="Pfam" id="PF00079">
    <property type="entry name" value="Serpin"/>
    <property type="match status" value="1"/>
</dbReference>
<evidence type="ECO:0000313" key="3">
    <source>
        <dbReference type="EMBL" id="KAK1381826.1"/>
    </source>
</evidence>
<evidence type="ECO:0000313" key="4">
    <source>
        <dbReference type="Proteomes" id="UP001237642"/>
    </source>
</evidence>
<comment type="caution">
    <text evidence="3">The sequence shown here is derived from an EMBL/GenBank/DDBJ whole genome shotgun (WGS) entry which is preliminary data.</text>
</comment>
<dbReference type="Proteomes" id="UP001237642">
    <property type="component" value="Unassembled WGS sequence"/>
</dbReference>
<evidence type="ECO:0000256" key="1">
    <source>
        <dbReference type="ARBA" id="ARBA00009500"/>
    </source>
</evidence>
<dbReference type="GO" id="GO:0004867">
    <property type="term" value="F:serine-type endopeptidase inhibitor activity"/>
    <property type="evidence" value="ECO:0007669"/>
    <property type="project" value="UniProtKB-KW"/>
</dbReference>
<feature type="domain" description="Serpin" evidence="2">
    <location>
        <begin position="21"/>
        <end position="114"/>
    </location>
</feature>
<dbReference type="EMBL" id="JAUIZM010000005">
    <property type="protein sequence ID" value="KAK1381826.1"/>
    <property type="molecule type" value="Genomic_DNA"/>
</dbReference>
<dbReference type="PANTHER" id="PTHR11461:SF211">
    <property type="entry name" value="GH10112P-RELATED"/>
    <property type="match status" value="1"/>
</dbReference>
<dbReference type="InterPro" id="IPR023796">
    <property type="entry name" value="Serpin_dom"/>
</dbReference>
<gene>
    <name evidence="3" type="ORF">POM88_019561</name>
</gene>
<name>A0AAD8MQK3_9APIA</name>
<dbReference type="GO" id="GO:0005615">
    <property type="term" value="C:extracellular space"/>
    <property type="evidence" value="ECO:0007669"/>
    <property type="project" value="InterPro"/>
</dbReference>
<keyword evidence="3" id="KW-0646">Protease inhibitor</keyword>
<organism evidence="3 4">
    <name type="scientific">Heracleum sosnowskyi</name>
    <dbReference type="NCBI Taxonomy" id="360622"/>
    <lineage>
        <taxon>Eukaryota</taxon>
        <taxon>Viridiplantae</taxon>
        <taxon>Streptophyta</taxon>
        <taxon>Embryophyta</taxon>
        <taxon>Tracheophyta</taxon>
        <taxon>Spermatophyta</taxon>
        <taxon>Magnoliopsida</taxon>
        <taxon>eudicotyledons</taxon>
        <taxon>Gunneridae</taxon>
        <taxon>Pentapetalae</taxon>
        <taxon>asterids</taxon>
        <taxon>campanulids</taxon>
        <taxon>Apiales</taxon>
        <taxon>Apiaceae</taxon>
        <taxon>Apioideae</taxon>
        <taxon>apioid superclade</taxon>
        <taxon>Tordylieae</taxon>
        <taxon>Tordyliinae</taxon>
        <taxon>Heracleum</taxon>
    </lineage>
</organism>
<accession>A0AAD8MQK3</accession>
<dbReference type="SUPFAM" id="SSF56574">
    <property type="entry name" value="Serpins"/>
    <property type="match status" value="1"/>
</dbReference>
<comment type="similarity">
    <text evidence="1">Belongs to the serpin family.</text>
</comment>
<dbReference type="Gene3D" id="3.30.497.10">
    <property type="entry name" value="Antithrombin, subunit I, domain 2"/>
    <property type="match status" value="1"/>
</dbReference>
<dbReference type="InterPro" id="IPR000215">
    <property type="entry name" value="Serpin_fam"/>
</dbReference>
<proteinExistence type="inferred from homology"/>